<dbReference type="AlphaFoldDB" id="H2KU39"/>
<dbReference type="InterPro" id="IPR020904">
    <property type="entry name" value="Sc_DH/Rdtase_CS"/>
</dbReference>
<evidence type="ECO:0000313" key="3">
    <source>
        <dbReference type="Proteomes" id="UP000008909"/>
    </source>
</evidence>
<accession>H2KU39</accession>
<proteinExistence type="predicted"/>
<dbReference type="PRINTS" id="PR00081">
    <property type="entry name" value="GDHRDH"/>
</dbReference>
<reference evidence="2" key="1">
    <citation type="journal article" date="2011" name="Genome Biol.">
        <title>The draft genome of the carcinogenic human liver fluke Clonorchis sinensis.</title>
        <authorList>
            <person name="Wang X."/>
            <person name="Chen W."/>
            <person name="Huang Y."/>
            <person name="Sun J."/>
            <person name="Men J."/>
            <person name="Liu H."/>
            <person name="Luo F."/>
            <person name="Guo L."/>
            <person name="Lv X."/>
            <person name="Deng C."/>
            <person name="Zhou C."/>
            <person name="Fan Y."/>
            <person name="Li X."/>
            <person name="Huang L."/>
            <person name="Hu Y."/>
            <person name="Liang C."/>
            <person name="Hu X."/>
            <person name="Xu J."/>
            <person name="Yu X."/>
        </authorList>
    </citation>
    <scope>NUCLEOTIDE SEQUENCE [LARGE SCALE GENOMIC DNA]</scope>
    <source>
        <strain evidence="2">Henan</strain>
    </source>
</reference>
<organism evidence="2 3">
    <name type="scientific">Clonorchis sinensis</name>
    <name type="common">Chinese liver fluke</name>
    <dbReference type="NCBI Taxonomy" id="79923"/>
    <lineage>
        <taxon>Eukaryota</taxon>
        <taxon>Metazoa</taxon>
        <taxon>Spiralia</taxon>
        <taxon>Lophotrochozoa</taxon>
        <taxon>Platyhelminthes</taxon>
        <taxon>Trematoda</taxon>
        <taxon>Digenea</taxon>
        <taxon>Opisthorchiida</taxon>
        <taxon>Opisthorchiata</taxon>
        <taxon>Opisthorchiidae</taxon>
        <taxon>Clonorchis</taxon>
    </lineage>
</organism>
<keyword evidence="1" id="KW-0560">Oxidoreductase</keyword>
<dbReference type="PROSITE" id="PS00061">
    <property type="entry name" value="ADH_SHORT"/>
    <property type="match status" value="1"/>
</dbReference>
<evidence type="ECO:0000313" key="2">
    <source>
        <dbReference type="EMBL" id="GAA32741.2"/>
    </source>
</evidence>
<evidence type="ECO:0000256" key="1">
    <source>
        <dbReference type="ARBA" id="ARBA00023002"/>
    </source>
</evidence>
<dbReference type="PANTHER" id="PTHR43157">
    <property type="entry name" value="PHOSPHATIDYLINOSITOL-GLYCAN BIOSYNTHESIS CLASS F PROTEIN-RELATED"/>
    <property type="match status" value="1"/>
</dbReference>
<dbReference type="SUPFAM" id="SSF51735">
    <property type="entry name" value="NAD(P)-binding Rossmann-fold domains"/>
    <property type="match status" value="1"/>
</dbReference>
<dbReference type="Gene3D" id="3.40.50.720">
    <property type="entry name" value="NAD(P)-binding Rossmann-like Domain"/>
    <property type="match status" value="1"/>
</dbReference>
<protein>
    <submittedName>
        <fullName evidence="2">Retinol dehydrogenase 11</fullName>
    </submittedName>
</protein>
<dbReference type="InterPro" id="IPR036291">
    <property type="entry name" value="NAD(P)-bd_dom_sf"/>
</dbReference>
<dbReference type="Proteomes" id="UP000008909">
    <property type="component" value="Unassembled WGS sequence"/>
</dbReference>
<gene>
    <name evidence="2" type="ORF">CLF_107615</name>
</gene>
<name>H2KU39_CLOSI</name>
<sequence length="422" mass="46947">MVNDTSRNGPIAQSMVLVHQSYRLQSPISEQTEHVIVTKAWLDASVLDSDVMLSVMDDQARYTYSTYYVESRSGHEKVHDCHLRRRSAAGGVLILMFRLFRRRTIICNCISSSGKHAVITGATSGIGRATAMALAQRNWKITLGCRDITAADQVKREITAATGNRDIRVEHLDLTERPSIDRFAKVFEDVPVHALVNNAGVMTYSPGRVSSFGGVTVDVATNYLGTAYLTHLMIPHLRRVHGDSVYYPRIILVSSSLASRGHLDALLEPWSPTSQWNAMQAYSNSKLASCLFARELHRRFGSGPNKKVDVYCLFTGGMVNTRLSRHMLTNYPAPIQWLWSILAKLLLKTPFEGCQSLIHCAVSQNVPGAHCKDSDGNKNFGISGSGLLFSNCVPVPWPDNMNDMQEAQSLWRETMSFLNIVE</sequence>
<keyword evidence="3" id="KW-1185">Reference proteome</keyword>
<dbReference type="Pfam" id="PF00106">
    <property type="entry name" value="adh_short"/>
    <property type="match status" value="1"/>
</dbReference>
<dbReference type="GO" id="GO:0016491">
    <property type="term" value="F:oxidoreductase activity"/>
    <property type="evidence" value="ECO:0007669"/>
    <property type="project" value="UniProtKB-KW"/>
</dbReference>
<dbReference type="PANTHER" id="PTHR43157:SF31">
    <property type="entry name" value="PHOSPHATIDYLINOSITOL-GLYCAN BIOSYNTHESIS CLASS F PROTEIN"/>
    <property type="match status" value="1"/>
</dbReference>
<dbReference type="EMBL" id="DF143997">
    <property type="protein sequence ID" value="GAA32741.2"/>
    <property type="molecule type" value="Genomic_DNA"/>
</dbReference>
<dbReference type="InterPro" id="IPR002347">
    <property type="entry name" value="SDR_fam"/>
</dbReference>